<feature type="compositionally biased region" description="Low complexity" evidence="1">
    <location>
        <begin position="381"/>
        <end position="390"/>
    </location>
</feature>
<dbReference type="GO" id="GO:0004062">
    <property type="term" value="F:aryl sulfotransferase activity"/>
    <property type="evidence" value="ECO:0007669"/>
    <property type="project" value="InterPro"/>
</dbReference>
<protein>
    <submittedName>
        <fullName evidence="3">Aryl-sulfate sulfotransferase</fullName>
    </submittedName>
</protein>
<dbReference type="EMBL" id="RKLQ01000001">
    <property type="protein sequence ID" value="MBX0302217.1"/>
    <property type="molecule type" value="Genomic_DNA"/>
</dbReference>
<evidence type="ECO:0000256" key="1">
    <source>
        <dbReference type="SAM" id="MobiDB-lite"/>
    </source>
</evidence>
<feature type="transmembrane region" description="Helical" evidence="2">
    <location>
        <begin position="425"/>
        <end position="447"/>
    </location>
</feature>
<dbReference type="Proteomes" id="UP000783863">
    <property type="component" value="Unassembled WGS sequence"/>
</dbReference>
<evidence type="ECO:0000313" key="4">
    <source>
        <dbReference type="Proteomes" id="UP000783863"/>
    </source>
</evidence>
<proteinExistence type="predicted"/>
<dbReference type="InterPro" id="IPR010262">
    <property type="entry name" value="Arylsulfotransferase_bact"/>
</dbReference>
<evidence type="ECO:0000313" key="3">
    <source>
        <dbReference type="EMBL" id="MBX0302217.1"/>
    </source>
</evidence>
<dbReference type="AlphaFoldDB" id="A0A8J8C6G4"/>
<reference evidence="3" key="1">
    <citation type="submission" date="2021-06" db="EMBL/GenBank/DDBJ databases">
        <title>Halomicroarcula sp. F24A a new haloarchaeum isolated from saline soil.</title>
        <authorList>
            <person name="Duran-Viseras A."/>
            <person name="Sanchez-Porro C."/>
            <person name="Ventosa A."/>
        </authorList>
    </citation>
    <scope>NUCLEOTIDE SEQUENCE</scope>
    <source>
        <strain evidence="3">F24A</strain>
    </source>
</reference>
<keyword evidence="4" id="KW-1185">Reference proteome</keyword>
<dbReference type="InterPro" id="IPR011042">
    <property type="entry name" value="6-blade_b-propeller_TolB-like"/>
</dbReference>
<keyword evidence="2" id="KW-1133">Transmembrane helix</keyword>
<keyword evidence="2" id="KW-0812">Transmembrane</keyword>
<dbReference type="RefSeq" id="WP_220586462.1">
    <property type="nucleotide sequence ID" value="NZ_RKLQ01000001.1"/>
</dbReference>
<sequence>MNLGTVLAGQRLRVAFALATLLFGAVLVGGYATAESDATLARSESATGVESGAGTSDPVVPPRDNITVVGTDSTAFITDDGDGPRKRAELVAFASNGSVYYRNESHTRYWDVDPVDGTNATVEYVYADHLSPADCNSDSVCTRNGIERVNLTTGNVTHIYSRITPGKHSTRWHDADRIGEDRLLVADIAQDRAFVVNTTTEQITWSWDAQTDFETNSGGPYPEDWTHINDVEYVELDGRETVMVSVRNHDQVVFVDMETGLRENWTLGSDGDHDTLYEQHNPDFIPAERGGPAVLVADSENGRVVEYQRANGSWKQSWEWRDQRLTWPRDADRLPSGHTLITDSNGDRVLEIDRNGSVVWSSTIGFPYESERLGTGDESAGGRSAAALGLPDRTPTAENRSVVGDATTLLPKSVVNSVAYLLPGWVGPVEALAAVGLLGVLVLWAVVEWRRRSFEVHLRWPVQIRNR</sequence>
<gene>
    <name evidence="3" type="ORF">EGD98_00880</name>
</gene>
<accession>A0A8J8C6G4</accession>
<dbReference type="Pfam" id="PF05935">
    <property type="entry name" value="Arylsulfotrans"/>
    <property type="match status" value="1"/>
</dbReference>
<keyword evidence="2" id="KW-0472">Membrane</keyword>
<dbReference type="SUPFAM" id="SSF101898">
    <property type="entry name" value="NHL repeat"/>
    <property type="match status" value="1"/>
</dbReference>
<organism evidence="3 4">
    <name type="scientific">Haloarcula salinisoli</name>
    <dbReference type="NCBI Taxonomy" id="2487746"/>
    <lineage>
        <taxon>Archaea</taxon>
        <taxon>Methanobacteriati</taxon>
        <taxon>Methanobacteriota</taxon>
        <taxon>Stenosarchaea group</taxon>
        <taxon>Halobacteria</taxon>
        <taxon>Halobacteriales</taxon>
        <taxon>Haloarculaceae</taxon>
        <taxon>Haloarcula</taxon>
    </lineage>
</organism>
<feature type="region of interest" description="Disordered" evidence="1">
    <location>
        <begin position="39"/>
        <end position="62"/>
    </location>
</feature>
<dbReference type="Gene3D" id="2.120.10.30">
    <property type="entry name" value="TolB, C-terminal domain"/>
    <property type="match status" value="1"/>
</dbReference>
<feature type="region of interest" description="Disordered" evidence="1">
    <location>
        <begin position="373"/>
        <end position="398"/>
    </location>
</feature>
<comment type="caution">
    <text evidence="3">The sequence shown here is derived from an EMBL/GenBank/DDBJ whole genome shotgun (WGS) entry which is preliminary data.</text>
</comment>
<name>A0A8J8C6G4_9EURY</name>
<evidence type="ECO:0000256" key="2">
    <source>
        <dbReference type="SAM" id="Phobius"/>
    </source>
</evidence>